<dbReference type="PROSITE" id="PS00086">
    <property type="entry name" value="CYTOCHROME_P450"/>
    <property type="match status" value="1"/>
</dbReference>
<reference evidence="11 12" key="1">
    <citation type="journal article" date="2013" name="BMC Genomics">
        <title>The genome and transcriptome of the pine saprophyte Ophiostoma piceae, and a comparison with the bark beetle-associated pine pathogen Grosmannia clavigera.</title>
        <authorList>
            <person name="Haridas S."/>
            <person name="Wang Y."/>
            <person name="Lim L."/>
            <person name="Massoumi Alamouti S."/>
            <person name="Jackman S."/>
            <person name="Docking R."/>
            <person name="Robertson G."/>
            <person name="Birol I."/>
            <person name="Bohlmann J."/>
            <person name="Breuil C."/>
        </authorList>
    </citation>
    <scope>NUCLEOTIDE SEQUENCE [LARGE SCALE GENOMIC DNA]</scope>
    <source>
        <strain evidence="11 12">UAMH 11346</strain>
    </source>
</reference>
<evidence type="ECO:0000256" key="1">
    <source>
        <dbReference type="ARBA" id="ARBA00001971"/>
    </source>
</evidence>
<evidence type="ECO:0000313" key="11">
    <source>
        <dbReference type="EMBL" id="EPE03241.1"/>
    </source>
</evidence>
<evidence type="ECO:0000256" key="3">
    <source>
        <dbReference type="ARBA" id="ARBA00022617"/>
    </source>
</evidence>
<dbReference type="InterPro" id="IPR017972">
    <property type="entry name" value="Cyt_P450_CS"/>
</dbReference>
<evidence type="ECO:0000256" key="10">
    <source>
        <dbReference type="SAM" id="MobiDB-lite"/>
    </source>
</evidence>
<dbReference type="AlphaFoldDB" id="S3BV00"/>
<dbReference type="GO" id="GO:0004497">
    <property type="term" value="F:monooxygenase activity"/>
    <property type="evidence" value="ECO:0007669"/>
    <property type="project" value="UniProtKB-KW"/>
</dbReference>
<dbReference type="InterPro" id="IPR002403">
    <property type="entry name" value="Cyt_P450_E_grp-IV"/>
</dbReference>
<dbReference type="GO" id="GO:0005506">
    <property type="term" value="F:iron ion binding"/>
    <property type="evidence" value="ECO:0007669"/>
    <property type="project" value="InterPro"/>
</dbReference>
<feature type="region of interest" description="Disordered" evidence="10">
    <location>
        <begin position="1"/>
        <end position="20"/>
    </location>
</feature>
<evidence type="ECO:0000256" key="2">
    <source>
        <dbReference type="ARBA" id="ARBA00010617"/>
    </source>
</evidence>
<dbReference type="OMA" id="VMHKYLA"/>
<dbReference type="HOGENOM" id="CLU_022195_9_2_1"/>
<evidence type="ECO:0000256" key="5">
    <source>
        <dbReference type="ARBA" id="ARBA00023002"/>
    </source>
</evidence>
<dbReference type="GO" id="GO:0016705">
    <property type="term" value="F:oxidoreductase activity, acting on paired donors, with incorporation or reduction of molecular oxygen"/>
    <property type="evidence" value="ECO:0007669"/>
    <property type="project" value="InterPro"/>
</dbReference>
<keyword evidence="4 8" id="KW-0479">Metal-binding</keyword>
<dbReference type="PANTHER" id="PTHR46206">
    <property type="entry name" value="CYTOCHROME P450"/>
    <property type="match status" value="1"/>
</dbReference>
<dbReference type="Gene3D" id="1.10.630.10">
    <property type="entry name" value="Cytochrome P450"/>
    <property type="match status" value="1"/>
</dbReference>
<evidence type="ECO:0000256" key="6">
    <source>
        <dbReference type="ARBA" id="ARBA00023004"/>
    </source>
</evidence>
<keyword evidence="3 8" id="KW-0349">Heme</keyword>
<dbReference type="InterPro" id="IPR001128">
    <property type="entry name" value="Cyt_P450"/>
</dbReference>
<dbReference type="SUPFAM" id="SSF48264">
    <property type="entry name" value="Cytochrome P450"/>
    <property type="match status" value="1"/>
</dbReference>
<feature type="binding site" description="axial binding residue" evidence="8">
    <location>
        <position position="578"/>
    </location>
    <ligand>
        <name>heme</name>
        <dbReference type="ChEBI" id="CHEBI:30413"/>
    </ligand>
    <ligandPart>
        <name>Fe</name>
        <dbReference type="ChEBI" id="CHEBI:18248"/>
    </ligandPart>
</feature>
<keyword evidence="6 8" id="KW-0408">Iron</keyword>
<comment type="cofactor">
    <cofactor evidence="1 8">
        <name>heme</name>
        <dbReference type="ChEBI" id="CHEBI:30413"/>
    </cofactor>
</comment>
<keyword evidence="12" id="KW-1185">Reference proteome</keyword>
<dbReference type="PANTHER" id="PTHR46206:SF1">
    <property type="entry name" value="P450, PUTATIVE (EUROFUNG)-RELATED"/>
    <property type="match status" value="1"/>
</dbReference>
<dbReference type="STRING" id="1262450.S3BV00"/>
<comment type="similarity">
    <text evidence="2 9">Belongs to the cytochrome P450 family.</text>
</comment>
<evidence type="ECO:0000256" key="7">
    <source>
        <dbReference type="ARBA" id="ARBA00023033"/>
    </source>
</evidence>
<dbReference type="OrthoDB" id="1844152at2759"/>
<dbReference type="InterPro" id="IPR036396">
    <property type="entry name" value="Cyt_P450_sf"/>
</dbReference>
<dbReference type="eggNOG" id="KOG0158">
    <property type="taxonomic scope" value="Eukaryota"/>
</dbReference>
<accession>S3BV00</accession>
<keyword evidence="5 9" id="KW-0560">Oxidoreductase</keyword>
<sequence length="632" mass="70616">MPLHPESHTHTLRPESAPTHLQPQLHPLQTMSLCFSTPSSSVALCLTTTIANATIDTLSALASQLTVGRALLSVSSFLLAAFLVDCALKPRYPRSLPRVGYGDSVLATMRNWLGYVFYFNDWVEQGYKQFSKQNKAFVVPSAASRPQEIVVPRSQTAWMLDLPDSVLSAHAAHDDMLYTAYNFIFDIRGHARRHAQQHPHLYQGRAPPPTPDLEFHTRVMHRNLARHLPELLPAIEDEVAVAVDAAFGSAADAGADVDDEGWCSINLWDAWLAMVPPITNLLLVGPEACRNDSMLKAFIQFADSVVTNSFLLNMVPKLLHPIAGRLASIPNRRLWRRAHRELEPLVKERLRLLTTKQGRTSKAPVNEDFLTWHIRMALAEGRMSELDPEAITKRLLPIEFAAIHTTVLTGFFVVLDLLTSDPERDYISGIREEVATVRASCDAWSKPTLARLWRTDSAIRESQRVSHFATSLSKRKVVTPGGVTNTAEGWHVPYGSLLMLNLANTHHDPDLYSDPDTYDAFRYARQREAYEAEADAVDPDKSTATGSEKAAEAMRGLKLGMVTTSDQHLAFGHGRHACPGRFFVAHELKMIIAYLFANYDIKPLDEKPKSLWIGQTIIPPISAKVQVRRRKL</sequence>
<evidence type="ECO:0000256" key="4">
    <source>
        <dbReference type="ARBA" id="ARBA00022723"/>
    </source>
</evidence>
<evidence type="ECO:0000256" key="8">
    <source>
        <dbReference type="PIRSR" id="PIRSR602403-1"/>
    </source>
</evidence>
<name>S3BV00_OPHP1</name>
<dbReference type="CDD" id="cd11041">
    <property type="entry name" value="CYP503A1-like"/>
    <property type="match status" value="1"/>
</dbReference>
<dbReference type="EMBL" id="KE148169">
    <property type="protein sequence ID" value="EPE03241.1"/>
    <property type="molecule type" value="Genomic_DNA"/>
</dbReference>
<gene>
    <name evidence="11" type="ORF">F503_01979</name>
</gene>
<keyword evidence="7 9" id="KW-0503">Monooxygenase</keyword>
<dbReference type="Proteomes" id="UP000016923">
    <property type="component" value="Unassembled WGS sequence"/>
</dbReference>
<feature type="compositionally biased region" description="Basic and acidic residues" evidence="10">
    <location>
        <begin position="1"/>
        <end position="13"/>
    </location>
</feature>
<dbReference type="PRINTS" id="PR00465">
    <property type="entry name" value="EP450IV"/>
</dbReference>
<evidence type="ECO:0000256" key="9">
    <source>
        <dbReference type="RuleBase" id="RU000461"/>
    </source>
</evidence>
<protein>
    <submittedName>
        <fullName evidence="11">Cytochrome p450</fullName>
    </submittedName>
</protein>
<dbReference type="Pfam" id="PF00067">
    <property type="entry name" value="p450"/>
    <property type="match status" value="1"/>
</dbReference>
<dbReference type="VEuPathDB" id="FungiDB:F503_01979"/>
<dbReference type="GO" id="GO:0020037">
    <property type="term" value="F:heme binding"/>
    <property type="evidence" value="ECO:0007669"/>
    <property type="project" value="InterPro"/>
</dbReference>
<evidence type="ECO:0000313" key="12">
    <source>
        <dbReference type="Proteomes" id="UP000016923"/>
    </source>
</evidence>
<organism evidence="11 12">
    <name type="scientific">Ophiostoma piceae (strain UAMH 11346)</name>
    <name type="common">Sap stain fungus</name>
    <dbReference type="NCBI Taxonomy" id="1262450"/>
    <lineage>
        <taxon>Eukaryota</taxon>
        <taxon>Fungi</taxon>
        <taxon>Dikarya</taxon>
        <taxon>Ascomycota</taxon>
        <taxon>Pezizomycotina</taxon>
        <taxon>Sordariomycetes</taxon>
        <taxon>Sordariomycetidae</taxon>
        <taxon>Ophiostomatales</taxon>
        <taxon>Ophiostomataceae</taxon>
        <taxon>Ophiostoma</taxon>
    </lineage>
</organism>
<proteinExistence type="inferred from homology"/>